<protein>
    <submittedName>
        <fullName evidence="1">Uncharacterized protein</fullName>
    </submittedName>
</protein>
<reference evidence="2" key="1">
    <citation type="submission" date="2015-09" db="EMBL/GenBank/DDBJ databases">
        <authorList>
            <consortium name="Pathogen Informatics"/>
        </authorList>
    </citation>
    <scope>NUCLEOTIDE SEQUENCE [LARGE SCALE GENOMIC DNA]</scope>
    <source>
        <strain evidence="2">Lake Konstanz</strain>
    </source>
</reference>
<dbReference type="VEuPathDB" id="TriTrypDB:BSAL_12495"/>
<evidence type="ECO:0000313" key="1">
    <source>
        <dbReference type="EMBL" id="CUG87879.1"/>
    </source>
</evidence>
<gene>
    <name evidence="1" type="ORF">BSAL_12495</name>
</gene>
<name>A0A0S4JFW0_BODSA</name>
<organism evidence="1 2">
    <name type="scientific">Bodo saltans</name>
    <name type="common">Flagellated protozoan</name>
    <dbReference type="NCBI Taxonomy" id="75058"/>
    <lineage>
        <taxon>Eukaryota</taxon>
        <taxon>Discoba</taxon>
        <taxon>Euglenozoa</taxon>
        <taxon>Kinetoplastea</taxon>
        <taxon>Metakinetoplastina</taxon>
        <taxon>Eubodonida</taxon>
        <taxon>Bodonidae</taxon>
        <taxon>Bodo</taxon>
    </lineage>
</organism>
<sequence>MSRALLNALVRRGARDAAAGWSQGDGAQELARRCELMNSCVEITTSTDLESTVTKQFSTFSRVVPQISAGGEELARAVRLMRHRSLMARDRELLLSQLSRSWTSADKAATWTPLGCVEMLHHLALGEVKQSLMESLVVHVQMHHRELNFSAAAMVLWSLSTPSNVRQYAESAVFRLCIIRVTSTLQKEEDISDDGVTLLAEVVSRIPMNVVPPSLCEALGTALGKRPHLDVAPPSGGFREFINAWWITLQPNKLPLSSIRNALRLLQCDFRSGHSVVRSKALSQCAVDIIQSREMLPADIDDIANAVDGMVRFVPPLVQDSRAINTLASTMSGLLKSDAQGKLPFATACRVAVGFSSVESSHAGATDAAPWQLVERVLRESVVSFDVLSPRDFIAMNELLCHGRDETCRQVIDEILTTVLKRHATPSIITELLRCILVASCVRGVDVVVSRVGKLIEHVWNHRELLVMTESLVRPLQQLRLQDAESVPLFLFVLTQWEGKVGDGGAADGWMGSLKTAATLPERINAAVQIATAVATWRDATRQQHALHHLLTQAQTLPWLEPFLLHVPMHRDGVVPALAALPLPDLLLLTEAAHTLHEQAQPHLRNAMVYNVHASIAEGVRQLDRPMSDAAQHQCIVMLLVLEQLYRDRNAPRGAKDLTCAVLDALHSSPTELSCRQESLLAALEVLLVGDLSPRQNTHLLG</sequence>
<dbReference type="EMBL" id="CYKH01001595">
    <property type="protein sequence ID" value="CUG87879.1"/>
    <property type="molecule type" value="Genomic_DNA"/>
</dbReference>
<dbReference type="Proteomes" id="UP000051952">
    <property type="component" value="Unassembled WGS sequence"/>
</dbReference>
<proteinExistence type="predicted"/>
<accession>A0A0S4JFW0</accession>
<evidence type="ECO:0000313" key="2">
    <source>
        <dbReference type="Proteomes" id="UP000051952"/>
    </source>
</evidence>
<dbReference type="AlphaFoldDB" id="A0A0S4JFW0"/>
<keyword evidence="2" id="KW-1185">Reference proteome</keyword>